<comment type="caution">
    <text evidence="1">The sequence shown here is derived from an EMBL/GenBank/DDBJ whole genome shotgun (WGS) entry which is preliminary data.</text>
</comment>
<evidence type="ECO:0000313" key="2">
    <source>
        <dbReference type="Proteomes" id="UP000317691"/>
    </source>
</evidence>
<dbReference type="EMBL" id="VBOZ01000015">
    <property type="protein sequence ID" value="TMQ65043.1"/>
    <property type="molecule type" value="Genomic_DNA"/>
</dbReference>
<reference evidence="1 2" key="1">
    <citation type="journal article" date="2019" name="Nat. Microbiol.">
        <title>Mediterranean grassland soil C-N compound turnover is dependent on rainfall and depth, and is mediated by genomically divergent microorganisms.</title>
        <authorList>
            <person name="Diamond S."/>
            <person name="Andeer P.F."/>
            <person name="Li Z."/>
            <person name="Crits-Christoph A."/>
            <person name="Burstein D."/>
            <person name="Anantharaman K."/>
            <person name="Lane K.R."/>
            <person name="Thomas B.C."/>
            <person name="Pan C."/>
            <person name="Northen T.R."/>
            <person name="Banfield J.F."/>
        </authorList>
    </citation>
    <scope>NUCLEOTIDE SEQUENCE [LARGE SCALE GENOMIC DNA]</scope>
    <source>
        <strain evidence="1">WS_9</strain>
    </source>
</reference>
<dbReference type="Gene3D" id="1.10.287.1490">
    <property type="match status" value="1"/>
</dbReference>
<protein>
    <recommendedName>
        <fullName evidence="3">C4-type zinc ribbon domain-containing protein</fullName>
    </recommendedName>
</protein>
<dbReference type="Proteomes" id="UP000317691">
    <property type="component" value="Unassembled WGS sequence"/>
</dbReference>
<dbReference type="AlphaFoldDB" id="A0A538TN49"/>
<organism evidence="1 2">
    <name type="scientific">Eiseniibacteriota bacterium</name>
    <dbReference type="NCBI Taxonomy" id="2212470"/>
    <lineage>
        <taxon>Bacteria</taxon>
        <taxon>Candidatus Eiseniibacteriota</taxon>
    </lineage>
</organism>
<evidence type="ECO:0008006" key="3">
    <source>
        <dbReference type="Google" id="ProtNLM"/>
    </source>
</evidence>
<sequence length="118" mass="13391">MPPLTEQLDALVRLQDIDLLLREARDPKLAGQEARLGFALENLGTVEKTRRRLASQIDDRLLQTYERMSQRFDRVVVSVERSVCQGCRMSLPTSSASKNTPGVTLENCQNCGRILYRL</sequence>
<accession>A0A538TN49</accession>
<proteinExistence type="predicted"/>
<gene>
    <name evidence="1" type="ORF">E6K79_05985</name>
</gene>
<name>A0A538TN49_UNCEI</name>
<evidence type="ECO:0000313" key="1">
    <source>
        <dbReference type="EMBL" id="TMQ65043.1"/>
    </source>
</evidence>